<organism evidence="2 3">
    <name type="scientific">Litoribrevibacter euphylliae</name>
    <dbReference type="NCBI Taxonomy" id="1834034"/>
    <lineage>
        <taxon>Bacteria</taxon>
        <taxon>Pseudomonadati</taxon>
        <taxon>Pseudomonadota</taxon>
        <taxon>Gammaproteobacteria</taxon>
        <taxon>Oceanospirillales</taxon>
        <taxon>Oceanospirillaceae</taxon>
        <taxon>Litoribrevibacter</taxon>
    </lineage>
</organism>
<sequence>MKQPTFITSAFVAMMWTLSPLATSSPAVSEDIQTYCNQMAQDGLTEEETQMIVDECINEQSLYLSEAPSDIVEPDKEAECYAEVDEKFETLSQEDSVEEFDYETLFDQCMQKR</sequence>
<proteinExistence type="predicted"/>
<feature type="signal peptide" evidence="1">
    <location>
        <begin position="1"/>
        <end position="22"/>
    </location>
</feature>
<accession>A0ABV7HG91</accession>
<dbReference type="EMBL" id="JBHRSZ010000004">
    <property type="protein sequence ID" value="MFC3151641.1"/>
    <property type="molecule type" value="Genomic_DNA"/>
</dbReference>
<evidence type="ECO:0000256" key="1">
    <source>
        <dbReference type="SAM" id="SignalP"/>
    </source>
</evidence>
<protein>
    <submittedName>
        <fullName evidence="2">Uncharacterized protein</fullName>
    </submittedName>
</protein>
<comment type="caution">
    <text evidence="2">The sequence shown here is derived from an EMBL/GenBank/DDBJ whole genome shotgun (WGS) entry which is preliminary data.</text>
</comment>
<keyword evidence="1" id="KW-0732">Signal</keyword>
<keyword evidence="3" id="KW-1185">Reference proteome</keyword>
<gene>
    <name evidence="2" type="ORF">ACFOEK_11445</name>
</gene>
<evidence type="ECO:0000313" key="3">
    <source>
        <dbReference type="Proteomes" id="UP001595476"/>
    </source>
</evidence>
<dbReference type="Proteomes" id="UP001595476">
    <property type="component" value="Unassembled WGS sequence"/>
</dbReference>
<evidence type="ECO:0000313" key="2">
    <source>
        <dbReference type="EMBL" id="MFC3151641.1"/>
    </source>
</evidence>
<name>A0ABV7HG91_9GAMM</name>
<feature type="chain" id="PRO_5046162725" evidence="1">
    <location>
        <begin position="23"/>
        <end position="113"/>
    </location>
</feature>
<dbReference type="RefSeq" id="WP_386720782.1">
    <property type="nucleotide sequence ID" value="NZ_JBHRSZ010000004.1"/>
</dbReference>
<reference evidence="3" key="1">
    <citation type="journal article" date="2019" name="Int. J. Syst. Evol. Microbiol.">
        <title>The Global Catalogue of Microorganisms (GCM) 10K type strain sequencing project: providing services to taxonomists for standard genome sequencing and annotation.</title>
        <authorList>
            <consortium name="The Broad Institute Genomics Platform"/>
            <consortium name="The Broad Institute Genome Sequencing Center for Infectious Disease"/>
            <person name="Wu L."/>
            <person name="Ma J."/>
        </authorList>
    </citation>
    <scope>NUCLEOTIDE SEQUENCE [LARGE SCALE GENOMIC DNA]</scope>
    <source>
        <strain evidence="3">KCTC 52438</strain>
    </source>
</reference>